<feature type="domain" description="Tyr recombinase" evidence="6">
    <location>
        <begin position="189"/>
        <end position="476"/>
    </location>
</feature>
<dbReference type="PROSITE" id="PS51900">
    <property type="entry name" value="CB"/>
    <property type="match status" value="1"/>
</dbReference>
<dbReference type="SUPFAM" id="SSF56349">
    <property type="entry name" value="DNA breaking-rejoining enzymes"/>
    <property type="match status" value="1"/>
</dbReference>
<evidence type="ECO:0000256" key="2">
    <source>
        <dbReference type="ARBA" id="ARBA00022908"/>
    </source>
</evidence>
<evidence type="ECO:0000259" key="7">
    <source>
        <dbReference type="PROSITE" id="PS51900"/>
    </source>
</evidence>
<proteinExistence type="inferred from homology"/>
<dbReference type="Gene3D" id="1.10.150.130">
    <property type="match status" value="1"/>
</dbReference>
<dbReference type="InterPro" id="IPR002104">
    <property type="entry name" value="Integrase_catalytic"/>
</dbReference>
<evidence type="ECO:0000256" key="4">
    <source>
        <dbReference type="ARBA" id="ARBA00023172"/>
    </source>
</evidence>
<evidence type="ECO:0000256" key="1">
    <source>
        <dbReference type="ARBA" id="ARBA00008857"/>
    </source>
</evidence>
<comment type="caution">
    <text evidence="8">The sequence shown here is derived from an EMBL/GenBank/DDBJ whole genome shotgun (WGS) entry which is preliminary data.</text>
</comment>
<keyword evidence="4" id="KW-0233">DNA recombination</keyword>
<sequence length="490" mass="56047">MEQADTARYTGRYELFFTRLVSSDTTGIGNPVSPFDRQLQLVEGMPFFVTTDGKYPLDDLNAFFRYLPSDGCHSPRTWLAYARDIDAFLTFLHDVYEVHWLDADNRHLTHYRQIRRGDDAEKHNTKISGSSWNRALAALERLYRFAVEEGWIDRTPFRYRDTVVRTSHSGAPAGVRRNRLRDPEHASGDTIRCITLEQYRIFRDVGLRGLLPDGTQEPGVERRHSIRDALFADMLIETGLRVTEAAGQLTWEVPELAPHRANSGSVECALAPALAKGRKSRKVRVHARLLRRLHEYIEIERANVISEQNETPDAIRVSRVSVTEFVYEGAKKRSKFAEVSLGARRRFVERHKDGSVQPVALWLGEHGSMLSPERWRDIFAAASKRCTDMGYPMDVSPHTLRHTFAVNMLEKLIRAMLATTDHNELKSAPGARAYRRLIGDPLRQLQRMLGHRSITTTYRYLTHLDEAVEIALKAHDALQSELHPNELEVA</sequence>
<dbReference type="Gene3D" id="1.10.443.10">
    <property type="entry name" value="Intergrase catalytic core"/>
    <property type="match status" value="1"/>
</dbReference>
<keyword evidence="2" id="KW-0229">DNA integration</keyword>
<evidence type="ECO:0000256" key="5">
    <source>
        <dbReference type="PROSITE-ProRule" id="PRU01248"/>
    </source>
</evidence>
<dbReference type="SUPFAM" id="SSF47823">
    <property type="entry name" value="lambda integrase-like, N-terminal domain"/>
    <property type="match status" value="1"/>
</dbReference>
<dbReference type="Pfam" id="PF00589">
    <property type="entry name" value="Phage_integrase"/>
    <property type="match status" value="1"/>
</dbReference>
<keyword evidence="9" id="KW-1185">Reference proteome</keyword>
<evidence type="ECO:0000256" key="3">
    <source>
        <dbReference type="ARBA" id="ARBA00023125"/>
    </source>
</evidence>
<dbReference type="PANTHER" id="PTHR30349">
    <property type="entry name" value="PHAGE INTEGRASE-RELATED"/>
    <property type="match status" value="1"/>
</dbReference>
<dbReference type="InterPro" id="IPR044068">
    <property type="entry name" value="CB"/>
</dbReference>
<dbReference type="PANTHER" id="PTHR30349:SF41">
    <property type="entry name" value="INTEGRASE_RECOMBINASE PROTEIN MJ0367-RELATED"/>
    <property type="match status" value="1"/>
</dbReference>
<dbReference type="Proteomes" id="UP001595665">
    <property type="component" value="Unassembled WGS sequence"/>
</dbReference>
<keyword evidence="3 5" id="KW-0238">DNA-binding</keyword>
<dbReference type="Pfam" id="PF02899">
    <property type="entry name" value="Phage_int_SAM_1"/>
    <property type="match status" value="1"/>
</dbReference>
<accession>A0ABV7PM13</accession>
<dbReference type="InterPro" id="IPR004107">
    <property type="entry name" value="Integrase_SAM-like_N"/>
</dbReference>
<comment type="similarity">
    <text evidence="1">Belongs to the 'phage' integrase family.</text>
</comment>
<organism evidence="8 9">
    <name type="scientific">Massilia haematophila</name>
    <dbReference type="NCBI Taxonomy" id="457923"/>
    <lineage>
        <taxon>Bacteria</taxon>
        <taxon>Pseudomonadati</taxon>
        <taxon>Pseudomonadota</taxon>
        <taxon>Betaproteobacteria</taxon>
        <taxon>Burkholderiales</taxon>
        <taxon>Oxalobacteraceae</taxon>
        <taxon>Telluria group</taxon>
        <taxon>Massilia</taxon>
    </lineage>
</organism>
<dbReference type="InterPro" id="IPR050090">
    <property type="entry name" value="Tyrosine_recombinase_XerCD"/>
</dbReference>
<evidence type="ECO:0000259" key="6">
    <source>
        <dbReference type="PROSITE" id="PS51898"/>
    </source>
</evidence>
<reference evidence="9" key="1">
    <citation type="journal article" date="2019" name="Int. J. Syst. Evol. Microbiol.">
        <title>The Global Catalogue of Microorganisms (GCM) 10K type strain sequencing project: providing services to taxonomists for standard genome sequencing and annotation.</title>
        <authorList>
            <consortium name="The Broad Institute Genomics Platform"/>
            <consortium name="The Broad Institute Genome Sequencing Center for Infectious Disease"/>
            <person name="Wu L."/>
            <person name="Ma J."/>
        </authorList>
    </citation>
    <scope>NUCLEOTIDE SEQUENCE [LARGE SCALE GENOMIC DNA]</scope>
    <source>
        <strain evidence="9">CCM 7480</strain>
    </source>
</reference>
<dbReference type="EMBL" id="JBHRVV010000001">
    <property type="protein sequence ID" value="MFC3458999.1"/>
    <property type="molecule type" value="Genomic_DNA"/>
</dbReference>
<protein>
    <submittedName>
        <fullName evidence="8">Tyrosine-type recombinase/integrase</fullName>
    </submittedName>
</protein>
<name>A0ABV7PM13_9BURK</name>
<dbReference type="InterPro" id="IPR010998">
    <property type="entry name" value="Integrase_recombinase_N"/>
</dbReference>
<evidence type="ECO:0000313" key="8">
    <source>
        <dbReference type="EMBL" id="MFC3458999.1"/>
    </source>
</evidence>
<dbReference type="PROSITE" id="PS51898">
    <property type="entry name" value="TYR_RECOMBINASE"/>
    <property type="match status" value="1"/>
</dbReference>
<dbReference type="InterPro" id="IPR011010">
    <property type="entry name" value="DNA_brk_join_enz"/>
</dbReference>
<evidence type="ECO:0000313" key="9">
    <source>
        <dbReference type="Proteomes" id="UP001595665"/>
    </source>
</evidence>
<dbReference type="InterPro" id="IPR013762">
    <property type="entry name" value="Integrase-like_cat_sf"/>
</dbReference>
<dbReference type="RefSeq" id="WP_379735496.1">
    <property type="nucleotide sequence ID" value="NZ_JBHRVV010000001.1"/>
</dbReference>
<gene>
    <name evidence="8" type="ORF">ACFOPH_12215</name>
</gene>
<feature type="domain" description="Core-binding (CB)" evidence="7">
    <location>
        <begin position="54"/>
        <end position="147"/>
    </location>
</feature>